<dbReference type="EMBL" id="JABELX010000013">
    <property type="protein sequence ID" value="NNH74338.1"/>
    <property type="molecule type" value="Genomic_DNA"/>
</dbReference>
<reference evidence="1 2" key="1">
    <citation type="submission" date="2020-05" db="EMBL/GenBank/DDBJ databases">
        <title>MicrobeNet Type strains.</title>
        <authorList>
            <person name="Nicholson A.C."/>
        </authorList>
    </citation>
    <scope>NUCLEOTIDE SEQUENCE [LARGE SCALE GENOMIC DNA]</scope>
    <source>
        <strain evidence="1 2">JCM 3224</strain>
    </source>
</reference>
<keyword evidence="2" id="KW-1185">Reference proteome</keyword>
<sequence>MTSEHHECRVTVDGAAPALVLLLRDAARIATEHGREWVTTQDVFAALIADEQAPLWWPRVGKPRLTADEPVNVVRADLEGDTVPLPYNEFRSLVAEWNSDSPTIGEPATPATVSYEISGPTAAKLIAAIEQS</sequence>
<evidence type="ECO:0000313" key="1">
    <source>
        <dbReference type="EMBL" id="NNH74338.1"/>
    </source>
</evidence>
<gene>
    <name evidence="1" type="ORF">HLB23_31570</name>
</gene>
<dbReference type="RefSeq" id="WP_067523738.1">
    <property type="nucleotide sequence ID" value="NZ_JABELX010000013.1"/>
</dbReference>
<protein>
    <submittedName>
        <fullName evidence="1">Uncharacterized protein</fullName>
    </submittedName>
</protein>
<name>A0A849C9D9_9NOCA</name>
<comment type="caution">
    <text evidence="1">The sequence shown here is derived from an EMBL/GenBank/DDBJ whole genome shotgun (WGS) entry which is preliminary data.</text>
</comment>
<organism evidence="1 2">
    <name type="scientific">Nocardia uniformis</name>
    <dbReference type="NCBI Taxonomy" id="53432"/>
    <lineage>
        <taxon>Bacteria</taxon>
        <taxon>Bacillati</taxon>
        <taxon>Actinomycetota</taxon>
        <taxon>Actinomycetes</taxon>
        <taxon>Mycobacteriales</taxon>
        <taxon>Nocardiaceae</taxon>
        <taxon>Nocardia</taxon>
    </lineage>
</organism>
<proteinExistence type="predicted"/>
<accession>A0A849C9D9</accession>
<evidence type="ECO:0000313" key="2">
    <source>
        <dbReference type="Proteomes" id="UP000586827"/>
    </source>
</evidence>
<dbReference type="Proteomes" id="UP000586827">
    <property type="component" value="Unassembled WGS sequence"/>
</dbReference>
<dbReference type="AlphaFoldDB" id="A0A849C9D9"/>